<accession>A0AAV0GRG0</accession>
<evidence type="ECO:0000313" key="3">
    <source>
        <dbReference type="Proteomes" id="UP001154282"/>
    </source>
</evidence>
<gene>
    <name evidence="2" type="ORF">LITE_LOCUS683</name>
</gene>
<feature type="domain" description="KIB1-4 beta-propeller" evidence="1">
    <location>
        <begin position="39"/>
        <end position="107"/>
    </location>
</feature>
<dbReference type="EMBL" id="CAMGYJ010000002">
    <property type="protein sequence ID" value="CAI0375645.1"/>
    <property type="molecule type" value="Genomic_DNA"/>
</dbReference>
<name>A0AAV0GRG0_9ROSI</name>
<protein>
    <recommendedName>
        <fullName evidence="1">KIB1-4 beta-propeller domain-containing protein</fullName>
    </recommendedName>
</protein>
<reference evidence="2" key="1">
    <citation type="submission" date="2022-08" db="EMBL/GenBank/DDBJ databases">
        <authorList>
            <person name="Gutierrez-Valencia J."/>
        </authorList>
    </citation>
    <scope>NUCLEOTIDE SEQUENCE</scope>
</reference>
<dbReference type="Pfam" id="PF03478">
    <property type="entry name" value="Beta-prop_KIB1-4"/>
    <property type="match status" value="1"/>
</dbReference>
<organism evidence="2 3">
    <name type="scientific">Linum tenue</name>
    <dbReference type="NCBI Taxonomy" id="586396"/>
    <lineage>
        <taxon>Eukaryota</taxon>
        <taxon>Viridiplantae</taxon>
        <taxon>Streptophyta</taxon>
        <taxon>Embryophyta</taxon>
        <taxon>Tracheophyta</taxon>
        <taxon>Spermatophyta</taxon>
        <taxon>Magnoliopsida</taxon>
        <taxon>eudicotyledons</taxon>
        <taxon>Gunneridae</taxon>
        <taxon>Pentapetalae</taxon>
        <taxon>rosids</taxon>
        <taxon>fabids</taxon>
        <taxon>Malpighiales</taxon>
        <taxon>Linaceae</taxon>
        <taxon>Linum</taxon>
    </lineage>
</organism>
<keyword evidence="3" id="KW-1185">Reference proteome</keyword>
<evidence type="ECO:0000259" key="1">
    <source>
        <dbReference type="Pfam" id="PF03478"/>
    </source>
</evidence>
<dbReference type="Proteomes" id="UP001154282">
    <property type="component" value="Unassembled WGS sequence"/>
</dbReference>
<comment type="caution">
    <text evidence="2">The sequence shown here is derived from an EMBL/GenBank/DDBJ whole genome shotgun (WGS) entry which is preliminary data.</text>
</comment>
<sequence>MPMLVAQIVGDFVDGEGNVLSDPEMEPPEEGSNHPAVFPYRTVGFEVYAMDTGRRNWVRTANLGGDGGEQGRALFLGGNHSVSVPAGGEVAADCIYYTDDYWARMDEDYMYGGHHNKVEKRSSMLLYYALKMSSTLVP</sequence>
<dbReference type="AlphaFoldDB" id="A0AAV0GRG0"/>
<evidence type="ECO:0000313" key="2">
    <source>
        <dbReference type="EMBL" id="CAI0375645.1"/>
    </source>
</evidence>
<proteinExistence type="predicted"/>
<dbReference type="InterPro" id="IPR005174">
    <property type="entry name" value="KIB1-4_b-propeller"/>
</dbReference>